<comment type="similarity">
    <text evidence="5 15">Belongs to the D-alanine--D-alanine ligase family.</text>
</comment>
<evidence type="ECO:0000256" key="11">
    <source>
        <dbReference type="ARBA" id="ARBA00022960"/>
    </source>
</evidence>
<evidence type="ECO:0000256" key="8">
    <source>
        <dbReference type="ARBA" id="ARBA00022598"/>
    </source>
</evidence>
<dbReference type="PANTHER" id="PTHR23132:SF23">
    <property type="entry name" value="D-ALANINE--D-ALANINE LIGASE B"/>
    <property type="match status" value="1"/>
</dbReference>
<keyword evidence="7 15" id="KW-0963">Cytoplasm</keyword>
<protein>
    <recommendedName>
        <fullName evidence="6 15">D-alanine--D-alanine ligase</fullName>
        <ecNumber evidence="6 15">6.3.2.4</ecNumber>
    </recommendedName>
    <alternativeName>
        <fullName evidence="15">D-Ala-D-Ala ligase</fullName>
    </alternativeName>
    <alternativeName>
        <fullName evidence="15">D-alanylalanine synthetase</fullName>
    </alternativeName>
</protein>
<dbReference type="InterPro" id="IPR011095">
    <property type="entry name" value="Dala_Dala_lig_C"/>
</dbReference>
<comment type="cofactor">
    <cofactor evidence="1">
        <name>Mn(2+)</name>
        <dbReference type="ChEBI" id="CHEBI:29035"/>
    </cofactor>
</comment>
<dbReference type="Pfam" id="PF07478">
    <property type="entry name" value="Dala_Dala_lig_C"/>
    <property type="match status" value="1"/>
</dbReference>
<evidence type="ECO:0000313" key="18">
    <source>
        <dbReference type="EMBL" id="MEE8659339.1"/>
    </source>
</evidence>
<dbReference type="Gene3D" id="3.40.50.20">
    <property type="match status" value="1"/>
</dbReference>
<dbReference type="PROSITE" id="PS00844">
    <property type="entry name" value="DALA_DALA_LIGASE_2"/>
    <property type="match status" value="1"/>
</dbReference>
<dbReference type="HAMAP" id="MF_00047">
    <property type="entry name" value="Dala_Dala_lig"/>
    <property type="match status" value="1"/>
</dbReference>
<dbReference type="InterPro" id="IPR016185">
    <property type="entry name" value="PreATP-grasp_dom_sf"/>
</dbReference>
<proteinExistence type="inferred from homology"/>
<comment type="subcellular location">
    <subcellularLocation>
        <location evidence="4 15">Cytoplasm</location>
    </subcellularLocation>
</comment>
<dbReference type="EC" id="6.3.2.4" evidence="6 15"/>
<keyword evidence="19" id="KW-1185">Reference proteome</keyword>
<dbReference type="PROSITE" id="PS00843">
    <property type="entry name" value="DALA_DALA_LIGASE_1"/>
    <property type="match status" value="1"/>
</dbReference>
<dbReference type="Proteomes" id="UP001312908">
    <property type="component" value="Unassembled WGS sequence"/>
</dbReference>
<keyword evidence="11 15" id="KW-0133">Cell shape</keyword>
<keyword evidence="13 15" id="KW-0961">Cell wall biogenesis/degradation</keyword>
<evidence type="ECO:0000256" key="14">
    <source>
        <dbReference type="ARBA" id="ARBA00047614"/>
    </source>
</evidence>
<evidence type="ECO:0000256" key="1">
    <source>
        <dbReference type="ARBA" id="ARBA00001936"/>
    </source>
</evidence>
<dbReference type="InterPro" id="IPR005905">
    <property type="entry name" value="D_ala_D_ala"/>
</dbReference>
<accession>A0ABU7U645</accession>
<evidence type="ECO:0000259" key="17">
    <source>
        <dbReference type="PROSITE" id="PS50975"/>
    </source>
</evidence>
<comment type="pathway">
    <text evidence="15">Cell wall biogenesis; peptidoglycan biosynthesis.</text>
</comment>
<reference evidence="18 19" key="1">
    <citation type="submission" date="2023-10" db="EMBL/GenBank/DDBJ databases">
        <title>Sorlinia euscelidii gen. nov., sp. nov., an acetic acid bacteria isolated from the gut of Euscelidius variegatus emitter.</title>
        <authorList>
            <person name="Michoud G."/>
            <person name="Marasco R."/>
            <person name="Seferji K."/>
            <person name="Gonella E."/>
            <person name="Garuglieri E."/>
            <person name="Alma A."/>
            <person name="Mapelli F."/>
            <person name="Borin S."/>
            <person name="Daffonchio D."/>
            <person name="Crotti E."/>
        </authorList>
    </citation>
    <scope>NUCLEOTIDE SEQUENCE [LARGE SCALE GENOMIC DNA]</scope>
    <source>
        <strain evidence="18 19">EV16P</strain>
    </source>
</reference>
<evidence type="ECO:0000256" key="2">
    <source>
        <dbReference type="ARBA" id="ARBA00001946"/>
    </source>
</evidence>
<dbReference type="InterPro" id="IPR011761">
    <property type="entry name" value="ATP-grasp"/>
</dbReference>
<keyword evidence="12 15" id="KW-0573">Peptidoglycan synthesis</keyword>
<dbReference type="Pfam" id="PF01820">
    <property type="entry name" value="Dala_Dala_lig_N"/>
    <property type="match status" value="1"/>
</dbReference>
<keyword evidence="8 15" id="KW-0436">Ligase</keyword>
<keyword evidence="10 16" id="KW-0067">ATP-binding</keyword>
<keyword evidence="9 16" id="KW-0547">Nucleotide-binding</keyword>
<evidence type="ECO:0000256" key="7">
    <source>
        <dbReference type="ARBA" id="ARBA00022490"/>
    </source>
</evidence>
<evidence type="ECO:0000256" key="16">
    <source>
        <dbReference type="PROSITE-ProRule" id="PRU00409"/>
    </source>
</evidence>
<dbReference type="PROSITE" id="PS50975">
    <property type="entry name" value="ATP_GRASP"/>
    <property type="match status" value="1"/>
</dbReference>
<evidence type="ECO:0000256" key="9">
    <source>
        <dbReference type="ARBA" id="ARBA00022741"/>
    </source>
</evidence>
<feature type="domain" description="ATP-grasp" evidence="17">
    <location>
        <begin position="104"/>
        <end position="305"/>
    </location>
</feature>
<comment type="catalytic activity">
    <reaction evidence="14 15">
        <text>2 D-alanine + ATP = D-alanyl-D-alanine + ADP + phosphate + H(+)</text>
        <dbReference type="Rhea" id="RHEA:11224"/>
        <dbReference type="ChEBI" id="CHEBI:15378"/>
        <dbReference type="ChEBI" id="CHEBI:30616"/>
        <dbReference type="ChEBI" id="CHEBI:43474"/>
        <dbReference type="ChEBI" id="CHEBI:57416"/>
        <dbReference type="ChEBI" id="CHEBI:57822"/>
        <dbReference type="ChEBI" id="CHEBI:456216"/>
        <dbReference type="EC" id="6.3.2.4"/>
    </reaction>
</comment>
<dbReference type="NCBIfam" id="TIGR01205">
    <property type="entry name" value="D_ala_D_alaTIGR"/>
    <property type="match status" value="1"/>
</dbReference>
<evidence type="ECO:0000256" key="13">
    <source>
        <dbReference type="ARBA" id="ARBA00023316"/>
    </source>
</evidence>
<comment type="cofactor">
    <cofactor evidence="2">
        <name>Mg(2+)</name>
        <dbReference type="ChEBI" id="CHEBI:18420"/>
    </cofactor>
</comment>
<dbReference type="Gene3D" id="3.30.1490.20">
    <property type="entry name" value="ATP-grasp fold, A domain"/>
    <property type="match status" value="1"/>
</dbReference>
<dbReference type="SUPFAM" id="SSF56059">
    <property type="entry name" value="Glutathione synthetase ATP-binding domain-like"/>
    <property type="match status" value="1"/>
</dbReference>
<evidence type="ECO:0000256" key="15">
    <source>
        <dbReference type="HAMAP-Rule" id="MF_00047"/>
    </source>
</evidence>
<dbReference type="Gene3D" id="3.30.470.20">
    <property type="entry name" value="ATP-grasp fold, B domain"/>
    <property type="match status" value="1"/>
</dbReference>
<evidence type="ECO:0000256" key="6">
    <source>
        <dbReference type="ARBA" id="ARBA00012216"/>
    </source>
</evidence>
<evidence type="ECO:0000313" key="19">
    <source>
        <dbReference type="Proteomes" id="UP001312908"/>
    </source>
</evidence>
<dbReference type="PIRSF" id="PIRSF039102">
    <property type="entry name" value="Ddl/VanB"/>
    <property type="match status" value="1"/>
</dbReference>
<dbReference type="EMBL" id="JAWJZY010000004">
    <property type="protein sequence ID" value="MEE8659339.1"/>
    <property type="molecule type" value="Genomic_DNA"/>
</dbReference>
<gene>
    <name evidence="15" type="primary">ddl</name>
    <name evidence="18" type="ORF">DOFOFD_10005</name>
</gene>
<evidence type="ECO:0000256" key="10">
    <source>
        <dbReference type="ARBA" id="ARBA00022840"/>
    </source>
</evidence>
<evidence type="ECO:0000256" key="3">
    <source>
        <dbReference type="ARBA" id="ARBA00003921"/>
    </source>
</evidence>
<dbReference type="InterPro" id="IPR011127">
    <property type="entry name" value="Dala_Dala_lig_N"/>
</dbReference>
<comment type="caution">
    <text evidence="18">The sequence shown here is derived from an EMBL/GenBank/DDBJ whole genome shotgun (WGS) entry which is preliminary data.</text>
</comment>
<dbReference type="NCBIfam" id="NF002378">
    <property type="entry name" value="PRK01372.1"/>
    <property type="match status" value="1"/>
</dbReference>
<dbReference type="SUPFAM" id="SSF52440">
    <property type="entry name" value="PreATP-grasp domain"/>
    <property type="match status" value="1"/>
</dbReference>
<name>A0ABU7U645_9PROT</name>
<dbReference type="PANTHER" id="PTHR23132">
    <property type="entry name" value="D-ALANINE--D-ALANINE LIGASE"/>
    <property type="match status" value="1"/>
</dbReference>
<evidence type="ECO:0000256" key="12">
    <source>
        <dbReference type="ARBA" id="ARBA00022984"/>
    </source>
</evidence>
<dbReference type="InterPro" id="IPR013815">
    <property type="entry name" value="ATP_grasp_subdomain_1"/>
</dbReference>
<dbReference type="InterPro" id="IPR000291">
    <property type="entry name" value="D-Ala_lig_Van_CS"/>
</dbReference>
<comment type="function">
    <text evidence="3 15">Cell wall formation.</text>
</comment>
<organism evidence="18 19">
    <name type="scientific">Sorlinia euscelidii</name>
    <dbReference type="NCBI Taxonomy" id="3081148"/>
    <lineage>
        <taxon>Bacteria</taxon>
        <taxon>Pseudomonadati</taxon>
        <taxon>Pseudomonadota</taxon>
        <taxon>Alphaproteobacteria</taxon>
        <taxon>Acetobacterales</taxon>
        <taxon>Acetobacteraceae</taxon>
        <taxon>Sorlinia</taxon>
    </lineage>
</organism>
<evidence type="ECO:0000256" key="5">
    <source>
        <dbReference type="ARBA" id="ARBA00010871"/>
    </source>
</evidence>
<dbReference type="GO" id="GO:0016874">
    <property type="term" value="F:ligase activity"/>
    <property type="evidence" value="ECO:0007669"/>
    <property type="project" value="UniProtKB-KW"/>
</dbReference>
<sequence length="315" mass="33849">MSLHVAILHGGISHERDVSLRGGRAVAEGLQAHGYATTLIDVSADIAATITEIRACTPDVVFNNLHGPLGEDGAIQGVLEWLDLPYTHCDIRTSSLAMNKAASRQIFAAAGIPIAPGRLLTPAELAAAHPFETPYVVKPVAEGSSFGVHVIKGDDAAMQRRDIASSWTYGDVLLAEAFIPGRELTVSVLGERPLTVTDIVAESAQDGFYDYHAKYAAGGSRHSLPANIPGRVFEDALRYAREAHAALGCRGATRADFRYDDSRSENALVILEVNTQPGMTPTSLLPEQAAHCGMDFPQLCDWIVQEAWGRRKVRG</sequence>
<evidence type="ECO:0000256" key="4">
    <source>
        <dbReference type="ARBA" id="ARBA00004496"/>
    </source>
</evidence>
<dbReference type="RefSeq" id="WP_394820172.1">
    <property type="nucleotide sequence ID" value="NZ_JAWJZY010000004.1"/>
</dbReference>